<dbReference type="AlphaFoldDB" id="A0A1P8KL65"/>
<dbReference type="KEGG" id="alp:LPB137_05170"/>
<evidence type="ECO:0000313" key="1">
    <source>
        <dbReference type="EMBL" id="APW65280.1"/>
    </source>
</evidence>
<evidence type="ECO:0000313" key="2">
    <source>
        <dbReference type="Proteomes" id="UP000186074"/>
    </source>
</evidence>
<organism evidence="1 2">
    <name type="scientific">Poseidonibacter parvus</name>
    <dbReference type="NCBI Taxonomy" id="1850254"/>
    <lineage>
        <taxon>Bacteria</taxon>
        <taxon>Pseudomonadati</taxon>
        <taxon>Campylobacterota</taxon>
        <taxon>Epsilonproteobacteria</taxon>
        <taxon>Campylobacterales</taxon>
        <taxon>Arcobacteraceae</taxon>
        <taxon>Poseidonibacter</taxon>
    </lineage>
</organism>
<reference evidence="1 2" key="1">
    <citation type="submission" date="2017-01" db="EMBL/GenBank/DDBJ databases">
        <title>Genome sequencing of Arcobacter sp. LPB0137.</title>
        <authorList>
            <person name="Lee G.-W."/>
            <person name="Yi H."/>
        </authorList>
    </citation>
    <scope>NUCLEOTIDE SEQUENCE [LARGE SCALE GENOMIC DNA]</scope>
    <source>
        <strain evidence="1 2">LPB0137</strain>
    </source>
</reference>
<dbReference type="STRING" id="1850254.LPB137_05170"/>
<gene>
    <name evidence="1" type="ORF">LPB137_05170</name>
</gene>
<accession>A0A1P8KL65</accession>
<sequence length="185" mass="22011">MYSDDYTASIDKIESALKNEETYLENEINETKVNLNDYKLNNQDKTILFNFEFLGTMDDAFTIDDWGYYIYLELLKDNSENFWSFLLIQSEELKEEKRFDLAFLLIFSALENYLNLNIELLQNNYYKELNLEGMDLKLKYSFLLKDKLEVNTGDKEEHPCKDLIMKNLVNYISLEIALHTEKNVI</sequence>
<dbReference type="Proteomes" id="UP000186074">
    <property type="component" value="Chromosome"/>
</dbReference>
<keyword evidence="2" id="KW-1185">Reference proteome</keyword>
<dbReference type="EMBL" id="CP019070">
    <property type="protein sequence ID" value="APW65280.1"/>
    <property type="molecule type" value="Genomic_DNA"/>
</dbReference>
<protein>
    <submittedName>
        <fullName evidence="1">Uncharacterized protein</fullName>
    </submittedName>
</protein>
<proteinExistence type="predicted"/>
<name>A0A1P8KL65_9BACT</name>